<dbReference type="EC" id="2.7.8.33" evidence="8"/>
<keyword evidence="3 8" id="KW-0808">Transferase</keyword>
<dbReference type="EMBL" id="VSSQ01004620">
    <property type="protein sequence ID" value="MPM25970.1"/>
    <property type="molecule type" value="Genomic_DNA"/>
</dbReference>
<feature type="transmembrane region" description="Helical" evidence="7">
    <location>
        <begin position="303"/>
        <end position="321"/>
    </location>
</feature>
<evidence type="ECO:0000256" key="1">
    <source>
        <dbReference type="ARBA" id="ARBA00004651"/>
    </source>
</evidence>
<evidence type="ECO:0000256" key="3">
    <source>
        <dbReference type="ARBA" id="ARBA00022679"/>
    </source>
</evidence>
<feature type="transmembrane region" description="Helical" evidence="7">
    <location>
        <begin position="327"/>
        <end position="346"/>
    </location>
</feature>
<name>A0A644YBT9_9ZZZZ</name>
<reference evidence="8" key="1">
    <citation type="submission" date="2019-08" db="EMBL/GenBank/DDBJ databases">
        <authorList>
            <person name="Kucharzyk K."/>
            <person name="Murdoch R.W."/>
            <person name="Higgins S."/>
            <person name="Loffler F."/>
        </authorList>
    </citation>
    <scope>NUCLEOTIDE SEQUENCE</scope>
</reference>
<dbReference type="AlphaFoldDB" id="A0A644YBT9"/>
<dbReference type="GO" id="GO:0036380">
    <property type="term" value="F:UDP-N-acetylglucosamine-undecaprenyl-phosphate N-acetylglucosaminephosphotransferase activity"/>
    <property type="evidence" value="ECO:0007669"/>
    <property type="project" value="UniProtKB-EC"/>
</dbReference>
<feature type="transmembrane region" description="Helical" evidence="7">
    <location>
        <begin position="147"/>
        <end position="169"/>
    </location>
</feature>
<accession>A0A644YBT9</accession>
<dbReference type="PANTHER" id="PTHR22926:SF3">
    <property type="entry name" value="UNDECAPRENYL-PHOSPHATE ALPHA-N-ACETYLGLUCOSAMINYL 1-PHOSPHATE TRANSFERASE"/>
    <property type="match status" value="1"/>
</dbReference>
<proteinExistence type="predicted"/>
<evidence type="ECO:0000256" key="7">
    <source>
        <dbReference type="SAM" id="Phobius"/>
    </source>
</evidence>
<evidence type="ECO:0000256" key="4">
    <source>
        <dbReference type="ARBA" id="ARBA00022692"/>
    </source>
</evidence>
<organism evidence="8">
    <name type="scientific">bioreactor metagenome</name>
    <dbReference type="NCBI Taxonomy" id="1076179"/>
    <lineage>
        <taxon>unclassified sequences</taxon>
        <taxon>metagenomes</taxon>
        <taxon>ecological metagenomes</taxon>
    </lineage>
</organism>
<dbReference type="InterPro" id="IPR000715">
    <property type="entry name" value="Glycosyl_transferase_4"/>
</dbReference>
<keyword evidence="5 7" id="KW-1133">Transmembrane helix</keyword>
<keyword evidence="2" id="KW-1003">Cell membrane</keyword>
<feature type="transmembrane region" description="Helical" evidence="7">
    <location>
        <begin position="71"/>
        <end position="88"/>
    </location>
</feature>
<feature type="transmembrane region" description="Helical" evidence="7">
    <location>
        <begin position="230"/>
        <end position="250"/>
    </location>
</feature>
<dbReference type="PANTHER" id="PTHR22926">
    <property type="entry name" value="PHOSPHO-N-ACETYLMURAMOYL-PENTAPEPTIDE-TRANSFERASE"/>
    <property type="match status" value="1"/>
</dbReference>
<sequence>MWWSFLSSFLVANLITPIIISWYRRHHWLDDPETHQLRKNTHQKAVPRGGGLVIFFATLLPALFILQIDSYLIAIFFGAFLLTLVGFLDDLFDLSPYLRMFTGLAAALIVVGSGIGIAYVSNPFGGGVLHLDQPQIHFSLFGQDHSIWVLSSLFAVFFLLWNMNIINWAKGVDGQLPGFVAISCVFIALLAGQFHDAPTQFNVAHLSLIVAGAFAGFLLWNFYPQKIMPGYGAGSLAGYFLSVLAILSGAKVATTLMVLAVPMADGIFTITRRILAGKSPFWGDRGHLHHKLMDSYGWGRRRIALFYMFCSAFMGVLSLFLDTRGKILAIILVTLFVFSFLIYSKIKQHDES</sequence>
<gene>
    <name evidence="8" type="primary">tagO_10</name>
    <name evidence="8" type="ORF">SDC9_72471</name>
</gene>
<comment type="caution">
    <text evidence="8">The sequence shown here is derived from an EMBL/GenBank/DDBJ whole genome shotgun (WGS) entry which is preliminary data.</text>
</comment>
<keyword evidence="6 7" id="KW-0472">Membrane</keyword>
<dbReference type="GO" id="GO:0044038">
    <property type="term" value="P:cell wall macromolecule biosynthetic process"/>
    <property type="evidence" value="ECO:0007669"/>
    <property type="project" value="TreeGrafter"/>
</dbReference>
<dbReference type="Pfam" id="PF00953">
    <property type="entry name" value="Glycos_transf_4"/>
    <property type="match status" value="1"/>
</dbReference>
<protein>
    <submittedName>
        <fullName evidence="8">Putative undecaprenyl-phosphate N-acetylglucosaminyl 1-phosphate transferase</fullName>
        <ecNumber evidence="8">2.7.8.33</ecNumber>
    </submittedName>
</protein>
<evidence type="ECO:0000313" key="8">
    <source>
        <dbReference type="EMBL" id="MPM25970.1"/>
    </source>
</evidence>
<feature type="transmembrane region" description="Helical" evidence="7">
    <location>
        <begin position="100"/>
        <end position="120"/>
    </location>
</feature>
<feature type="transmembrane region" description="Helical" evidence="7">
    <location>
        <begin position="201"/>
        <end position="223"/>
    </location>
</feature>
<comment type="subcellular location">
    <subcellularLocation>
        <location evidence="1">Cell membrane</location>
        <topology evidence="1">Multi-pass membrane protein</topology>
    </subcellularLocation>
</comment>
<evidence type="ECO:0000256" key="2">
    <source>
        <dbReference type="ARBA" id="ARBA00022475"/>
    </source>
</evidence>
<dbReference type="CDD" id="cd06853">
    <property type="entry name" value="GT_WecA_like"/>
    <property type="match status" value="1"/>
</dbReference>
<feature type="transmembrane region" description="Helical" evidence="7">
    <location>
        <begin position="176"/>
        <end position="195"/>
    </location>
</feature>
<evidence type="ECO:0000256" key="5">
    <source>
        <dbReference type="ARBA" id="ARBA00022989"/>
    </source>
</evidence>
<dbReference type="GO" id="GO:0071555">
    <property type="term" value="P:cell wall organization"/>
    <property type="evidence" value="ECO:0007669"/>
    <property type="project" value="TreeGrafter"/>
</dbReference>
<feature type="transmembrane region" description="Helical" evidence="7">
    <location>
        <begin position="6"/>
        <end position="24"/>
    </location>
</feature>
<feature type="transmembrane region" description="Helical" evidence="7">
    <location>
        <begin position="45"/>
        <end position="65"/>
    </location>
</feature>
<keyword evidence="4 7" id="KW-0812">Transmembrane</keyword>
<dbReference type="GO" id="GO:0009103">
    <property type="term" value="P:lipopolysaccharide biosynthetic process"/>
    <property type="evidence" value="ECO:0007669"/>
    <property type="project" value="TreeGrafter"/>
</dbReference>
<dbReference type="GO" id="GO:0005886">
    <property type="term" value="C:plasma membrane"/>
    <property type="evidence" value="ECO:0007669"/>
    <property type="project" value="UniProtKB-SubCell"/>
</dbReference>
<evidence type="ECO:0000256" key="6">
    <source>
        <dbReference type="ARBA" id="ARBA00023136"/>
    </source>
</evidence>